<dbReference type="Proteomes" id="UP001280581">
    <property type="component" value="Unassembled WGS sequence"/>
</dbReference>
<feature type="coiled-coil region" evidence="2">
    <location>
        <begin position="23"/>
        <end position="50"/>
    </location>
</feature>
<keyword evidence="2" id="KW-0175">Coiled coil</keyword>
<reference evidence="4 5" key="1">
    <citation type="submission" date="2021-02" db="EMBL/GenBank/DDBJ databases">
        <title>Genome assembly of Pseudopithomyces chartarum.</title>
        <authorList>
            <person name="Jauregui R."/>
            <person name="Singh J."/>
            <person name="Voisey C."/>
        </authorList>
    </citation>
    <scope>NUCLEOTIDE SEQUENCE [LARGE SCALE GENOMIC DNA]</scope>
    <source>
        <strain evidence="4 5">AGR01</strain>
    </source>
</reference>
<dbReference type="GO" id="GO:1990871">
    <property type="term" value="C:Vma12-Vma22 assembly complex"/>
    <property type="evidence" value="ECO:0007669"/>
    <property type="project" value="TreeGrafter"/>
</dbReference>
<dbReference type="EMBL" id="WVTA01000001">
    <property type="protein sequence ID" value="KAK3217496.1"/>
    <property type="molecule type" value="Genomic_DNA"/>
</dbReference>
<keyword evidence="5" id="KW-1185">Reference proteome</keyword>
<dbReference type="PANTHER" id="PTHR31996:SF2">
    <property type="entry name" value="COILED-COIL DOMAIN-CONTAINING PROTEIN 115"/>
    <property type="match status" value="1"/>
</dbReference>
<name>A0AAN6MA84_9PLEO</name>
<evidence type="ECO:0000313" key="5">
    <source>
        <dbReference type="Proteomes" id="UP001280581"/>
    </source>
</evidence>
<feature type="compositionally biased region" description="Basic and acidic residues" evidence="3">
    <location>
        <begin position="116"/>
        <end position="151"/>
    </location>
</feature>
<accession>A0AAN6MA84</accession>
<dbReference type="GO" id="GO:0051082">
    <property type="term" value="F:unfolded protein binding"/>
    <property type="evidence" value="ECO:0007669"/>
    <property type="project" value="TreeGrafter"/>
</dbReference>
<protein>
    <recommendedName>
        <fullName evidence="1">Vacuolar ATPase assembly protein VMA22</fullName>
    </recommendedName>
</protein>
<proteinExistence type="predicted"/>
<evidence type="ECO:0000256" key="2">
    <source>
        <dbReference type="SAM" id="Coils"/>
    </source>
</evidence>
<evidence type="ECO:0000256" key="1">
    <source>
        <dbReference type="ARBA" id="ARBA00093634"/>
    </source>
</evidence>
<gene>
    <name evidence="4" type="ORF">GRF29_1g3222209</name>
</gene>
<organism evidence="4 5">
    <name type="scientific">Pseudopithomyces chartarum</name>
    <dbReference type="NCBI Taxonomy" id="1892770"/>
    <lineage>
        <taxon>Eukaryota</taxon>
        <taxon>Fungi</taxon>
        <taxon>Dikarya</taxon>
        <taxon>Ascomycota</taxon>
        <taxon>Pezizomycotina</taxon>
        <taxon>Dothideomycetes</taxon>
        <taxon>Pleosporomycetidae</taxon>
        <taxon>Pleosporales</taxon>
        <taxon>Massarineae</taxon>
        <taxon>Didymosphaeriaceae</taxon>
        <taxon>Pseudopithomyces</taxon>
    </lineage>
</organism>
<dbReference type="Pfam" id="PF21730">
    <property type="entry name" value="Vma22_CCDC115"/>
    <property type="match status" value="1"/>
</dbReference>
<dbReference type="InterPro" id="IPR040357">
    <property type="entry name" value="Vma22/CCDC115"/>
</dbReference>
<comment type="caution">
    <text evidence="4">The sequence shown here is derived from an EMBL/GenBank/DDBJ whole genome shotgun (WGS) entry which is preliminary data.</text>
</comment>
<feature type="region of interest" description="Disordered" evidence="3">
    <location>
        <begin position="99"/>
        <end position="169"/>
    </location>
</feature>
<evidence type="ECO:0000313" key="4">
    <source>
        <dbReference type="EMBL" id="KAK3217496.1"/>
    </source>
</evidence>
<dbReference type="PANTHER" id="PTHR31996">
    <property type="entry name" value="COILED-COIL DOMAIN-CONTAINING PROTEIN 115"/>
    <property type="match status" value="1"/>
</dbReference>
<evidence type="ECO:0000256" key="3">
    <source>
        <dbReference type="SAM" id="MobiDB-lite"/>
    </source>
</evidence>
<sequence length="237" mass="26959">MANEEVPKAAQGWQGAADGEFLMLRLDRLLEEYLRTLDAYQQAQQQLTRHLSSGFMSLAQANFSNNTRMRYGQDYYDERMQASRKIAIKDEEHKFSFTIASGISNPPDHATAEASPPKEEPSDSEPTEEHPKEEPSEIKTTEEHSKEESDTKTVPNEEPQKSDSENTFKPVDPLRWFGVLVPPALRSAQTSFVTAVEGPILELSTLEKDMRRQEIEIGRARKQLKKCYAAFPDARIR</sequence>
<dbReference type="AlphaFoldDB" id="A0AAN6MA84"/>
<dbReference type="GO" id="GO:0070072">
    <property type="term" value="P:vacuolar proton-transporting V-type ATPase complex assembly"/>
    <property type="evidence" value="ECO:0007669"/>
    <property type="project" value="InterPro"/>
</dbReference>